<dbReference type="SUPFAM" id="SSF52738">
    <property type="entry name" value="Methylesterase CheB, C-terminal domain"/>
    <property type="match status" value="1"/>
</dbReference>
<keyword evidence="6" id="KW-0597">Phosphoprotein</keyword>
<dbReference type="EC" id="3.1.1.61" evidence="3"/>
<feature type="domain" description="Response regulatory" evidence="7">
    <location>
        <begin position="20"/>
        <end position="138"/>
    </location>
</feature>
<feature type="modified residue" description="4-aspartylphosphate" evidence="6">
    <location>
        <position position="71"/>
    </location>
</feature>
<comment type="catalytic activity">
    <reaction evidence="4">
        <text>[protein]-L-glutamate 5-O-methyl ester + H2O = L-glutamyl-[protein] + methanol + H(+)</text>
        <dbReference type="Rhea" id="RHEA:23236"/>
        <dbReference type="Rhea" id="RHEA-COMP:10208"/>
        <dbReference type="Rhea" id="RHEA-COMP:10311"/>
        <dbReference type="ChEBI" id="CHEBI:15377"/>
        <dbReference type="ChEBI" id="CHEBI:15378"/>
        <dbReference type="ChEBI" id="CHEBI:17790"/>
        <dbReference type="ChEBI" id="CHEBI:29973"/>
        <dbReference type="ChEBI" id="CHEBI:82795"/>
        <dbReference type="EC" id="3.1.1.61"/>
    </reaction>
</comment>
<feature type="domain" description="CheB-type methylesterase" evidence="8">
    <location>
        <begin position="156"/>
        <end position="325"/>
    </location>
</feature>
<dbReference type="OrthoDB" id="9793421at2"/>
<dbReference type="InterPro" id="IPR000673">
    <property type="entry name" value="Sig_transdc_resp-reg_Me-estase"/>
</dbReference>
<protein>
    <recommendedName>
        <fullName evidence="3">protein-glutamate methylesterase</fullName>
        <ecNumber evidence="3">3.1.1.61</ecNumber>
    </recommendedName>
</protein>
<dbReference type="SMART" id="SM00448">
    <property type="entry name" value="REC"/>
    <property type="match status" value="1"/>
</dbReference>
<dbReference type="EMBL" id="CP042239">
    <property type="protein sequence ID" value="QDX24877.1"/>
    <property type="molecule type" value="Genomic_DNA"/>
</dbReference>
<dbReference type="AlphaFoldDB" id="A0A518RBM4"/>
<proteinExistence type="predicted"/>
<evidence type="ECO:0000259" key="7">
    <source>
        <dbReference type="PROSITE" id="PS50110"/>
    </source>
</evidence>
<dbReference type="RefSeq" id="WP_145844520.1">
    <property type="nucleotide sequence ID" value="NZ_CP042239.1"/>
</dbReference>
<dbReference type="SUPFAM" id="SSF52172">
    <property type="entry name" value="CheY-like"/>
    <property type="match status" value="1"/>
</dbReference>
<evidence type="ECO:0000256" key="1">
    <source>
        <dbReference type="ARBA" id="ARBA00022500"/>
    </source>
</evidence>
<dbReference type="InterPro" id="IPR011006">
    <property type="entry name" value="CheY-like_superfamily"/>
</dbReference>
<dbReference type="InterPro" id="IPR035909">
    <property type="entry name" value="CheB_C"/>
</dbReference>
<dbReference type="KEGG" id="ssua:FPZ54_01750"/>
<name>A0A518RBM4_9SPHN</name>
<dbReference type="InterPro" id="IPR001789">
    <property type="entry name" value="Sig_transdc_resp-reg_receiver"/>
</dbReference>
<keyword evidence="10" id="KW-1185">Reference proteome</keyword>
<dbReference type="PANTHER" id="PTHR42872:SF3">
    <property type="entry name" value="PROTEIN-GLUTAMATE METHYLESTERASE_PROTEIN-GLUTAMINE GLUTAMINASE 1"/>
    <property type="match status" value="1"/>
</dbReference>
<evidence type="ECO:0000256" key="6">
    <source>
        <dbReference type="PROSITE-ProRule" id="PRU00169"/>
    </source>
</evidence>
<evidence type="ECO:0000313" key="9">
    <source>
        <dbReference type="EMBL" id="QDX24877.1"/>
    </source>
</evidence>
<dbReference type="PANTHER" id="PTHR42872">
    <property type="entry name" value="PROTEIN-GLUTAMATE METHYLESTERASE/PROTEIN-GLUTAMINE GLUTAMINASE"/>
    <property type="match status" value="1"/>
</dbReference>
<dbReference type="Gene3D" id="3.40.50.2300">
    <property type="match status" value="1"/>
</dbReference>
<evidence type="ECO:0000256" key="2">
    <source>
        <dbReference type="ARBA" id="ARBA00022801"/>
    </source>
</evidence>
<evidence type="ECO:0000313" key="10">
    <source>
        <dbReference type="Proteomes" id="UP000318055"/>
    </source>
</evidence>
<evidence type="ECO:0000259" key="8">
    <source>
        <dbReference type="PROSITE" id="PS50122"/>
    </source>
</evidence>
<accession>A0A518RBM4</accession>
<dbReference type="Proteomes" id="UP000318055">
    <property type="component" value="Chromosome"/>
</dbReference>
<dbReference type="Gene3D" id="3.40.50.180">
    <property type="entry name" value="Methylesterase CheB, C-terminal domain"/>
    <property type="match status" value="1"/>
</dbReference>
<evidence type="ECO:0000256" key="5">
    <source>
        <dbReference type="PROSITE-ProRule" id="PRU00050"/>
    </source>
</evidence>
<keyword evidence="2 5" id="KW-0378">Hydrolase</keyword>
<evidence type="ECO:0000256" key="3">
    <source>
        <dbReference type="ARBA" id="ARBA00039140"/>
    </source>
</evidence>
<dbReference type="PROSITE" id="PS50110">
    <property type="entry name" value="RESPONSE_REGULATORY"/>
    <property type="match status" value="1"/>
</dbReference>
<dbReference type="Pfam" id="PF00072">
    <property type="entry name" value="Response_reg"/>
    <property type="match status" value="1"/>
</dbReference>
<dbReference type="GO" id="GO:0008984">
    <property type="term" value="F:protein-glutamate methylesterase activity"/>
    <property type="evidence" value="ECO:0007669"/>
    <property type="project" value="UniProtKB-EC"/>
</dbReference>
<feature type="active site" evidence="5">
    <location>
        <position position="296"/>
    </location>
</feature>
<feature type="active site" evidence="5">
    <location>
        <position position="200"/>
    </location>
</feature>
<dbReference type="PIRSF" id="PIRSF000876">
    <property type="entry name" value="RR_chemtxs_CheB"/>
    <property type="match status" value="1"/>
</dbReference>
<evidence type="ECO:0000256" key="4">
    <source>
        <dbReference type="ARBA" id="ARBA00048267"/>
    </source>
</evidence>
<gene>
    <name evidence="9" type="ORF">FPZ54_01750</name>
</gene>
<dbReference type="GO" id="GO:0005737">
    <property type="term" value="C:cytoplasm"/>
    <property type="evidence" value="ECO:0007669"/>
    <property type="project" value="InterPro"/>
</dbReference>
<organism evidence="9 10">
    <name type="scientific">Sphingomonas suaedae</name>
    <dbReference type="NCBI Taxonomy" id="2599297"/>
    <lineage>
        <taxon>Bacteria</taxon>
        <taxon>Pseudomonadati</taxon>
        <taxon>Pseudomonadota</taxon>
        <taxon>Alphaproteobacteria</taxon>
        <taxon>Sphingomonadales</taxon>
        <taxon>Sphingomonadaceae</taxon>
        <taxon>Sphingomonas</taxon>
    </lineage>
</organism>
<dbReference type="GO" id="GO:0000156">
    <property type="term" value="F:phosphorelay response regulator activity"/>
    <property type="evidence" value="ECO:0007669"/>
    <property type="project" value="InterPro"/>
</dbReference>
<sequence length="353" mass="36432">MAVPSQAAGIQPEPREDTIRILIVDDSAVARAVLGRMIEGMARFEVVASVSNVAAAHAFLARDRADVILLDLEMPGIHGLTALPDLLAAGKGAKVLVVSSAADKGAAAAVQALALGAADTLVKPGVGSFAGRFAVTLEERLARLTDRTVDQSPASPGAGRVPAEFDIVAIGASTGGIHALSQMLRAIPPAFEIPILVTQHLPASFMSYFAAQLAVLAGRPCEVAEDYMRVRPGRMLVAPGHAHMRCVRTSDGVAIRLTDERSVSGCMPSVDPMLDSVAEIFGSRGLGVMLSGMGRDGAIGAKKLVDTGGGLIVQDRESSVVWGMPGAIAGSAGAVLPPDEIGRMVASQRRPRG</sequence>
<dbReference type="Pfam" id="PF01339">
    <property type="entry name" value="CheB_methylest"/>
    <property type="match status" value="1"/>
</dbReference>
<reference evidence="9 10" key="1">
    <citation type="submission" date="2019-07" db="EMBL/GenBank/DDBJ databases">
        <title>Sphingomonas alkalisoli sp. nov., isolated from rhizosphere soil of Suaedae salsa.</title>
        <authorList>
            <person name="Zhang H."/>
            <person name="Xu L."/>
            <person name="Zhang J.-X."/>
            <person name="Sun J.-Q."/>
        </authorList>
    </citation>
    <scope>NUCLEOTIDE SEQUENCE [LARGE SCALE GENOMIC DNA]</scope>
    <source>
        <strain evidence="9 10">XS-10</strain>
    </source>
</reference>
<dbReference type="InterPro" id="IPR008248">
    <property type="entry name" value="CheB-like"/>
</dbReference>
<dbReference type="PROSITE" id="PS50122">
    <property type="entry name" value="CHEB"/>
    <property type="match status" value="1"/>
</dbReference>
<keyword evidence="1 5" id="KW-0145">Chemotaxis</keyword>
<dbReference type="GO" id="GO:0006935">
    <property type="term" value="P:chemotaxis"/>
    <property type="evidence" value="ECO:0007669"/>
    <property type="project" value="UniProtKB-UniRule"/>
</dbReference>
<dbReference type="CDD" id="cd16432">
    <property type="entry name" value="CheB_Rec"/>
    <property type="match status" value="1"/>
</dbReference>
<feature type="active site" evidence="5">
    <location>
        <position position="173"/>
    </location>
</feature>